<name>A0A5J4STU1_9ZZZZ</name>
<proteinExistence type="predicted"/>
<feature type="coiled-coil region" evidence="1">
    <location>
        <begin position="113"/>
        <end position="140"/>
    </location>
</feature>
<dbReference type="Pfam" id="PF20338">
    <property type="entry name" value="DUF6633"/>
    <property type="match status" value="1"/>
</dbReference>
<gene>
    <name evidence="2" type="ORF">EZS27_003913</name>
</gene>
<evidence type="ECO:0000313" key="2">
    <source>
        <dbReference type="EMBL" id="KAA6348680.1"/>
    </source>
</evidence>
<dbReference type="InterPro" id="IPR046573">
    <property type="entry name" value="DUF6633"/>
</dbReference>
<sequence>MQGKLLTEHLSQSELALNKRIPTLGLLSSIFGNENVIIWLKIQFGSVNDYAEQGIGMNDSQLSELSTLVLAEYYYLNAAEICLFIARLKLGKYGQFYGAIGGMKISSALLDYIHERKTDIERAEREQERINREIETDERIKNGITFAQYIELKKQAENGDKNAMEQLKIKH</sequence>
<dbReference type="EMBL" id="SNRY01000063">
    <property type="protein sequence ID" value="KAA6348680.1"/>
    <property type="molecule type" value="Genomic_DNA"/>
</dbReference>
<reference evidence="2" key="1">
    <citation type="submission" date="2019-03" db="EMBL/GenBank/DDBJ databases">
        <title>Single cell metagenomics reveals metabolic interactions within the superorganism composed of flagellate Streblomastix strix and complex community of Bacteroidetes bacteria on its surface.</title>
        <authorList>
            <person name="Treitli S.C."/>
            <person name="Kolisko M."/>
            <person name="Husnik F."/>
            <person name="Keeling P."/>
            <person name="Hampl V."/>
        </authorList>
    </citation>
    <scope>NUCLEOTIDE SEQUENCE</scope>
    <source>
        <strain evidence="2">STM</strain>
    </source>
</reference>
<comment type="caution">
    <text evidence="2">The sequence shown here is derived from an EMBL/GenBank/DDBJ whole genome shotgun (WGS) entry which is preliminary data.</text>
</comment>
<evidence type="ECO:0000256" key="1">
    <source>
        <dbReference type="SAM" id="Coils"/>
    </source>
</evidence>
<organism evidence="2">
    <name type="scientific">termite gut metagenome</name>
    <dbReference type="NCBI Taxonomy" id="433724"/>
    <lineage>
        <taxon>unclassified sequences</taxon>
        <taxon>metagenomes</taxon>
        <taxon>organismal metagenomes</taxon>
    </lineage>
</organism>
<keyword evidence="1" id="KW-0175">Coiled coil</keyword>
<protein>
    <submittedName>
        <fullName evidence="2">Uncharacterized protein</fullName>
    </submittedName>
</protein>
<accession>A0A5J4STU1</accession>
<dbReference type="AlphaFoldDB" id="A0A5J4STU1"/>